<sequence length="106" mass="12023">MKDRPPRQHSQGLRFLHYSPLYERLMQQTPGISGYDLFSEMGPKSHSTIIVPSGRRESAYLYVSLSSVNSRCPPPRWGFRSPNELISILLFTHILQGCKVTSTSAK</sequence>
<reference evidence="1 3" key="1">
    <citation type="journal article" date="2019" name="Sci. Rep.">
        <title>Orb-weaving spider Araneus ventricosus genome elucidates the spidroin gene catalogue.</title>
        <authorList>
            <person name="Kono N."/>
            <person name="Nakamura H."/>
            <person name="Ohtoshi R."/>
            <person name="Moran D.A.P."/>
            <person name="Shinohara A."/>
            <person name="Yoshida Y."/>
            <person name="Fujiwara M."/>
            <person name="Mori M."/>
            <person name="Tomita M."/>
            <person name="Arakawa K."/>
        </authorList>
    </citation>
    <scope>NUCLEOTIDE SEQUENCE [LARGE SCALE GENOMIC DNA]</scope>
</reference>
<evidence type="ECO:0000313" key="1">
    <source>
        <dbReference type="EMBL" id="GBM99867.1"/>
    </source>
</evidence>
<accession>A0A4Y2KC63</accession>
<keyword evidence="3" id="KW-1185">Reference proteome</keyword>
<evidence type="ECO:0000313" key="2">
    <source>
        <dbReference type="EMBL" id="GBN40777.1"/>
    </source>
</evidence>
<gene>
    <name evidence="1" type="ORF">AVEN_204392_1</name>
    <name evidence="2" type="ORF">AVEN_204456_1</name>
</gene>
<evidence type="ECO:0000313" key="3">
    <source>
        <dbReference type="Proteomes" id="UP000499080"/>
    </source>
</evidence>
<dbReference type="AlphaFoldDB" id="A0A4Y2KC63"/>
<comment type="caution">
    <text evidence="1">The sequence shown here is derived from an EMBL/GenBank/DDBJ whole genome shotgun (WGS) entry which is preliminary data.</text>
</comment>
<dbReference type="Proteomes" id="UP000499080">
    <property type="component" value="Unassembled WGS sequence"/>
</dbReference>
<proteinExistence type="predicted"/>
<protein>
    <submittedName>
        <fullName evidence="1">Uncharacterized protein</fullName>
    </submittedName>
</protein>
<dbReference type="EMBL" id="BGPR01009553">
    <property type="protein sequence ID" value="GBN40777.1"/>
    <property type="molecule type" value="Genomic_DNA"/>
</dbReference>
<name>A0A4Y2KC63_ARAVE</name>
<dbReference type="EMBL" id="BGPR01004454">
    <property type="protein sequence ID" value="GBM99867.1"/>
    <property type="molecule type" value="Genomic_DNA"/>
</dbReference>
<organism evidence="1 3">
    <name type="scientific">Araneus ventricosus</name>
    <name type="common">Orbweaver spider</name>
    <name type="synonym">Epeira ventricosa</name>
    <dbReference type="NCBI Taxonomy" id="182803"/>
    <lineage>
        <taxon>Eukaryota</taxon>
        <taxon>Metazoa</taxon>
        <taxon>Ecdysozoa</taxon>
        <taxon>Arthropoda</taxon>
        <taxon>Chelicerata</taxon>
        <taxon>Arachnida</taxon>
        <taxon>Araneae</taxon>
        <taxon>Araneomorphae</taxon>
        <taxon>Entelegynae</taxon>
        <taxon>Araneoidea</taxon>
        <taxon>Araneidae</taxon>
        <taxon>Araneus</taxon>
    </lineage>
</organism>